<dbReference type="AlphaFoldDB" id="A0A3R7MRX3"/>
<feature type="compositionally biased region" description="Low complexity" evidence="1">
    <location>
        <begin position="62"/>
        <end position="74"/>
    </location>
</feature>
<organism evidence="2 3">
    <name type="scientific">Penaeus vannamei</name>
    <name type="common">Whiteleg shrimp</name>
    <name type="synonym">Litopenaeus vannamei</name>
    <dbReference type="NCBI Taxonomy" id="6689"/>
    <lineage>
        <taxon>Eukaryota</taxon>
        <taxon>Metazoa</taxon>
        <taxon>Ecdysozoa</taxon>
        <taxon>Arthropoda</taxon>
        <taxon>Crustacea</taxon>
        <taxon>Multicrustacea</taxon>
        <taxon>Malacostraca</taxon>
        <taxon>Eumalacostraca</taxon>
        <taxon>Eucarida</taxon>
        <taxon>Decapoda</taxon>
        <taxon>Dendrobranchiata</taxon>
        <taxon>Penaeoidea</taxon>
        <taxon>Penaeidae</taxon>
        <taxon>Penaeus</taxon>
    </lineage>
</organism>
<dbReference type="EMBL" id="QCYY01000556">
    <property type="protein sequence ID" value="ROT84358.1"/>
    <property type="molecule type" value="Genomic_DNA"/>
</dbReference>
<gene>
    <name evidence="2" type="ORF">C7M84_022454</name>
</gene>
<reference evidence="2 3" key="1">
    <citation type="submission" date="2018-04" db="EMBL/GenBank/DDBJ databases">
        <authorList>
            <person name="Zhang X."/>
            <person name="Yuan J."/>
            <person name="Li F."/>
            <person name="Xiang J."/>
        </authorList>
    </citation>
    <scope>NUCLEOTIDE SEQUENCE [LARGE SCALE GENOMIC DNA]</scope>
    <source>
        <tissue evidence="2">Muscle</tissue>
    </source>
</reference>
<evidence type="ECO:0000256" key="1">
    <source>
        <dbReference type="SAM" id="MobiDB-lite"/>
    </source>
</evidence>
<feature type="region of interest" description="Disordered" evidence="1">
    <location>
        <begin position="1"/>
        <end position="90"/>
    </location>
</feature>
<dbReference type="Proteomes" id="UP000283509">
    <property type="component" value="Unassembled WGS sequence"/>
</dbReference>
<comment type="caution">
    <text evidence="2">The sequence shown here is derived from an EMBL/GenBank/DDBJ whole genome shotgun (WGS) entry which is preliminary data.</text>
</comment>
<sequence length="379" mass="41040">MLNLPPPRSFRNSPFQELRASSSRSFRTPTSTQELEILPLSGAQNLPHPGTFEPPPPKKFRTSTLSTFRTSPSFGLSEPPLPRSTQVNSPRHTPPFLTHAKARGGSAQGHKGRVSFPGTQLQFLLPISPAVHKHLCCGSSVRVVAGRLVLRFSLGSSSPLSALSSLSRPVSPPAIPCYLSLFFFFFSSSLFSRPPLVSLSLFSVLSLPLSAGLSVPHPVRSERLQVSYSSLYPSRGPLASLLPCSRRLVMCGTSSVSHSLLSRLVSSYASSPLCGLASLVLLFHILTRDRRSEFLVLGVFESFLRLSPSFQGDFLLGYLLFALRCGVCVIAAVSSTSPRRVLSLAIKPALPLRTSHLLSLTQPPPCDLTDATFSSYRAL</sequence>
<evidence type="ECO:0000313" key="3">
    <source>
        <dbReference type="Proteomes" id="UP000283509"/>
    </source>
</evidence>
<reference evidence="2 3" key="2">
    <citation type="submission" date="2019-01" db="EMBL/GenBank/DDBJ databases">
        <title>The decoding of complex shrimp genome reveals the adaptation for benthos swimmer, frequently molting mechanism and breeding impact on genome.</title>
        <authorList>
            <person name="Sun Y."/>
            <person name="Gao Y."/>
            <person name="Yu Y."/>
        </authorList>
    </citation>
    <scope>NUCLEOTIDE SEQUENCE [LARGE SCALE GENOMIC DNA]</scope>
    <source>
        <tissue evidence="2">Muscle</tissue>
    </source>
</reference>
<feature type="compositionally biased region" description="Low complexity" evidence="1">
    <location>
        <begin position="19"/>
        <end position="32"/>
    </location>
</feature>
<protein>
    <submittedName>
        <fullName evidence="2">Uncharacterized protein</fullName>
    </submittedName>
</protein>
<evidence type="ECO:0000313" key="2">
    <source>
        <dbReference type="EMBL" id="ROT84358.1"/>
    </source>
</evidence>
<proteinExistence type="predicted"/>
<accession>A0A3R7MRX3</accession>
<keyword evidence="3" id="KW-1185">Reference proteome</keyword>
<name>A0A3R7MRX3_PENVA</name>